<dbReference type="EMBL" id="BK032802">
    <property type="protein sequence ID" value="DAF61104.1"/>
    <property type="molecule type" value="Genomic_DNA"/>
</dbReference>
<reference evidence="1" key="1">
    <citation type="journal article" date="2021" name="Proc. Natl. Acad. Sci. U.S.A.">
        <title>A Catalog of Tens of Thousands of Viruses from Human Metagenomes Reveals Hidden Associations with Chronic Diseases.</title>
        <authorList>
            <person name="Tisza M.J."/>
            <person name="Buck C.B."/>
        </authorList>
    </citation>
    <scope>NUCLEOTIDE SEQUENCE</scope>
    <source>
        <strain evidence="1">Ctesc4</strain>
    </source>
</reference>
<accession>A0A8S5TD94</accession>
<evidence type="ECO:0000313" key="1">
    <source>
        <dbReference type="EMBL" id="DAF61104.1"/>
    </source>
</evidence>
<sequence length="66" mass="7935">MFTTLELPLFALYVIEQFCYAWSDVAVEFWETFTEYNSELLVSYTDLLYAVEYMLSPLARWVLELF</sequence>
<organism evidence="1">
    <name type="scientific">Phage sp. ctesc4</name>
    <dbReference type="NCBI Taxonomy" id="2828008"/>
    <lineage>
        <taxon>Viruses</taxon>
    </lineage>
</organism>
<name>A0A8S5TD94_9VIRU</name>
<proteinExistence type="predicted"/>
<protein>
    <submittedName>
        <fullName evidence="1">Uncharacterized protein</fullName>
    </submittedName>
</protein>